<dbReference type="VEuPathDB" id="VectorBase:HLOH_061894"/>
<proteinExistence type="predicted"/>
<name>A0A9J6H7R1_HAELO</name>
<dbReference type="Proteomes" id="UP000821853">
    <property type="component" value="Unassembled WGS sequence"/>
</dbReference>
<organism evidence="1 2">
    <name type="scientific">Haemaphysalis longicornis</name>
    <name type="common">Bush tick</name>
    <dbReference type="NCBI Taxonomy" id="44386"/>
    <lineage>
        <taxon>Eukaryota</taxon>
        <taxon>Metazoa</taxon>
        <taxon>Ecdysozoa</taxon>
        <taxon>Arthropoda</taxon>
        <taxon>Chelicerata</taxon>
        <taxon>Arachnida</taxon>
        <taxon>Acari</taxon>
        <taxon>Parasitiformes</taxon>
        <taxon>Ixodida</taxon>
        <taxon>Ixodoidea</taxon>
        <taxon>Ixodidae</taxon>
        <taxon>Haemaphysalinae</taxon>
        <taxon>Haemaphysalis</taxon>
    </lineage>
</organism>
<reference evidence="1 2" key="1">
    <citation type="journal article" date="2020" name="Cell">
        <title>Large-Scale Comparative Analyses of Tick Genomes Elucidate Their Genetic Diversity and Vector Capacities.</title>
        <authorList>
            <consortium name="Tick Genome and Microbiome Consortium (TIGMIC)"/>
            <person name="Jia N."/>
            <person name="Wang J."/>
            <person name="Shi W."/>
            <person name="Du L."/>
            <person name="Sun Y."/>
            <person name="Zhan W."/>
            <person name="Jiang J.F."/>
            <person name="Wang Q."/>
            <person name="Zhang B."/>
            <person name="Ji P."/>
            <person name="Bell-Sakyi L."/>
            <person name="Cui X.M."/>
            <person name="Yuan T.T."/>
            <person name="Jiang B.G."/>
            <person name="Yang W.F."/>
            <person name="Lam T.T."/>
            <person name="Chang Q.C."/>
            <person name="Ding S.J."/>
            <person name="Wang X.J."/>
            <person name="Zhu J.G."/>
            <person name="Ruan X.D."/>
            <person name="Zhao L."/>
            <person name="Wei J.T."/>
            <person name="Ye R.Z."/>
            <person name="Que T.C."/>
            <person name="Du C.H."/>
            <person name="Zhou Y.H."/>
            <person name="Cheng J.X."/>
            <person name="Dai P.F."/>
            <person name="Guo W.B."/>
            <person name="Han X.H."/>
            <person name="Huang E.J."/>
            <person name="Li L.F."/>
            <person name="Wei W."/>
            <person name="Gao Y.C."/>
            <person name="Liu J.Z."/>
            <person name="Shao H.Z."/>
            <person name="Wang X."/>
            <person name="Wang C.C."/>
            <person name="Yang T.C."/>
            <person name="Huo Q.B."/>
            <person name="Li W."/>
            <person name="Chen H.Y."/>
            <person name="Chen S.E."/>
            <person name="Zhou L.G."/>
            <person name="Ni X.B."/>
            <person name="Tian J.H."/>
            <person name="Sheng Y."/>
            <person name="Liu T."/>
            <person name="Pan Y.S."/>
            <person name="Xia L.Y."/>
            <person name="Li J."/>
            <person name="Zhao F."/>
            <person name="Cao W.C."/>
        </authorList>
    </citation>
    <scope>NUCLEOTIDE SEQUENCE [LARGE SCALE GENOMIC DNA]</scope>
    <source>
        <strain evidence="1">HaeL-2018</strain>
    </source>
</reference>
<protein>
    <recommendedName>
        <fullName evidence="3">Tick transposon</fullName>
    </recommendedName>
</protein>
<gene>
    <name evidence="1" type="ORF">HPB48_023297</name>
</gene>
<dbReference type="AlphaFoldDB" id="A0A9J6H7R1"/>
<comment type="caution">
    <text evidence="1">The sequence shown here is derived from an EMBL/GenBank/DDBJ whole genome shotgun (WGS) entry which is preliminary data.</text>
</comment>
<evidence type="ECO:0000313" key="2">
    <source>
        <dbReference type="Proteomes" id="UP000821853"/>
    </source>
</evidence>
<sequence>MVPGVPSFMCEQYLERALVNGVGCLLRTVRGKPPKKTPFGQIVKCLIDKGLTVVQADKERCLVVLPQGMFDEKANKAIQNFKPSHDIPRKQKAGFVRLLKSISLEQLRKALTKAKKSYLQVFFTGNTHKPGCQLTGIISERGTWQKDVTLYLQRILRKLALKDHFLVRS</sequence>
<keyword evidence="2" id="KW-1185">Reference proteome</keyword>
<accession>A0A9J6H7R1</accession>
<evidence type="ECO:0000313" key="1">
    <source>
        <dbReference type="EMBL" id="KAH9382741.1"/>
    </source>
</evidence>
<dbReference type="EMBL" id="JABSTR010000247">
    <property type="protein sequence ID" value="KAH9382741.1"/>
    <property type="molecule type" value="Genomic_DNA"/>
</dbReference>
<evidence type="ECO:0008006" key="3">
    <source>
        <dbReference type="Google" id="ProtNLM"/>
    </source>
</evidence>